<keyword evidence="6" id="KW-0472">Membrane</keyword>
<sequence length="234" mass="23082">MRTTTTSPRSLARSLTTAAAALLLAAAGILVASPASAHDELVSTDPAADAALDALPAQLTLTFSGELAPDPGATQLQVTDAGGTMLADGEPLVEGTLVTQPLTGTASGPVTVLWKVVSSDGHPISGEFAFSVTASATPTATPTPTGSATSTPSQSPTQEPTVAPTEAPVPSDSGDTALPWIIGGLLLLALVGGAVAYLLVSRARRVRAEEALRSGSPATPGEAPSAGSAPSADR</sequence>
<dbReference type="PANTHER" id="PTHR34820">
    <property type="entry name" value="INNER MEMBRANE PROTEIN YEBZ"/>
    <property type="match status" value="1"/>
</dbReference>
<dbReference type="InterPro" id="IPR014755">
    <property type="entry name" value="Cu-Rt/internalin_Ig-like"/>
</dbReference>
<evidence type="ECO:0000256" key="1">
    <source>
        <dbReference type="ARBA" id="ARBA00004196"/>
    </source>
</evidence>
<dbReference type="Pfam" id="PF04234">
    <property type="entry name" value="CopC"/>
    <property type="match status" value="1"/>
</dbReference>
<feature type="signal peptide" evidence="7">
    <location>
        <begin position="1"/>
        <end position="37"/>
    </location>
</feature>
<name>A0ABV5T0M1_9MICO</name>
<keyword evidence="6" id="KW-0812">Transmembrane</keyword>
<feature type="region of interest" description="Disordered" evidence="5">
    <location>
        <begin position="209"/>
        <end position="234"/>
    </location>
</feature>
<reference evidence="9 10" key="1">
    <citation type="submission" date="2024-09" db="EMBL/GenBank/DDBJ databases">
        <authorList>
            <person name="Sun Q."/>
            <person name="Mori K."/>
        </authorList>
    </citation>
    <scope>NUCLEOTIDE SEQUENCE [LARGE SCALE GENOMIC DNA]</scope>
    <source>
        <strain evidence="9 10">JCM 1342</strain>
    </source>
</reference>
<evidence type="ECO:0000313" key="10">
    <source>
        <dbReference type="Proteomes" id="UP001589611"/>
    </source>
</evidence>
<evidence type="ECO:0000256" key="6">
    <source>
        <dbReference type="SAM" id="Phobius"/>
    </source>
</evidence>
<dbReference type="InterPro" id="IPR014756">
    <property type="entry name" value="Ig_E-set"/>
</dbReference>
<evidence type="ECO:0000256" key="7">
    <source>
        <dbReference type="SAM" id="SignalP"/>
    </source>
</evidence>
<gene>
    <name evidence="9" type="ORF">ACFFPJ_10200</name>
</gene>
<protein>
    <submittedName>
        <fullName evidence="9">Copper resistance CopC family protein</fullName>
    </submittedName>
</protein>
<keyword evidence="3 7" id="KW-0732">Signal</keyword>
<dbReference type="RefSeq" id="WP_344712898.1">
    <property type="nucleotide sequence ID" value="NZ_BAAAWH010000001.1"/>
</dbReference>
<evidence type="ECO:0000313" key="9">
    <source>
        <dbReference type="EMBL" id="MFB9646167.1"/>
    </source>
</evidence>
<feature type="region of interest" description="Disordered" evidence="5">
    <location>
        <begin position="136"/>
        <end position="172"/>
    </location>
</feature>
<keyword evidence="2" id="KW-0479">Metal-binding</keyword>
<feature type="compositionally biased region" description="Low complexity" evidence="5">
    <location>
        <begin position="213"/>
        <end position="234"/>
    </location>
</feature>
<dbReference type="Proteomes" id="UP001589611">
    <property type="component" value="Unassembled WGS sequence"/>
</dbReference>
<organism evidence="9 10">
    <name type="scientific">Microbacterium terregens</name>
    <dbReference type="NCBI Taxonomy" id="69363"/>
    <lineage>
        <taxon>Bacteria</taxon>
        <taxon>Bacillati</taxon>
        <taxon>Actinomycetota</taxon>
        <taxon>Actinomycetes</taxon>
        <taxon>Micrococcales</taxon>
        <taxon>Microbacteriaceae</taxon>
        <taxon>Microbacterium</taxon>
    </lineage>
</organism>
<keyword evidence="6" id="KW-1133">Transmembrane helix</keyword>
<feature type="transmembrane region" description="Helical" evidence="6">
    <location>
        <begin position="177"/>
        <end position="200"/>
    </location>
</feature>
<keyword evidence="4" id="KW-0186">Copper</keyword>
<evidence type="ECO:0000256" key="4">
    <source>
        <dbReference type="ARBA" id="ARBA00023008"/>
    </source>
</evidence>
<proteinExistence type="predicted"/>
<comment type="caution">
    <text evidence="9">The sequence shown here is derived from an EMBL/GenBank/DDBJ whole genome shotgun (WGS) entry which is preliminary data.</text>
</comment>
<feature type="compositionally biased region" description="Low complexity" evidence="5">
    <location>
        <begin position="136"/>
        <end position="161"/>
    </location>
</feature>
<dbReference type="SUPFAM" id="SSF81296">
    <property type="entry name" value="E set domains"/>
    <property type="match status" value="1"/>
</dbReference>
<evidence type="ECO:0000256" key="5">
    <source>
        <dbReference type="SAM" id="MobiDB-lite"/>
    </source>
</evidence>
<dbReference type="InterPro" id="IPR007348">
    <property type="entry name" value="CopC_dom"/>
</dbReference>
<evidence type="ECO:0000256" key="2">
    <source>
        <dbReference type="ARBA" id="ARBA00022723"/>
    </source>
</evidence>
<evidence type="ECO:0000256" key="3">
    <source>
        <dbReference type="ARBA" id="ARBA00022729"/>
    </source>
</evidence>
<feature type="chain" id="PRO_5046437210" evidence="7">
    <location>
        <begin position="38"/>
        <end position="234"/>
    </location>
</feature>
<dbReference type="Gene3D" id="2.60.40.1220">
    <property type="match status" value="1"/>
</dbReference>
<accession>A0ABV5T0M1</accession>
<evidence type="ECO:0000259" key="8">
    <source>
        <dbReference type="Pfam" id="PF04234"/>
    </source>
</evidence>
<comment type="subcellular location">
    <subcellularLocation>
        <location evidence="1">Cell envelope</location>
    </subcellularLocation>
</comment>
<dbReference type="InterPro" id="IPR032694">
    <property type="entry name" value="CopC/D"/>
</dbReference>
<dbReference type="PANTHER" id="PTHR34820:SF4">
    <property type="entry name" value="INNER MEMBRANE PROTEIN YEBZ"/>
    <property type="match status" value="1"/>
</dbReference>
<keyword evidence="10" id="KW-1185">Reference proteome</keyword>
<feature type="domain" description="CopC" evidence="8">
    <location>
        <begin position="38"/>
        <end position="132"/>
    </location>
</feature>
<dbReference type="EMBL" id="JBHMBE010000003">
    <property type="protein sequence ID" value="MFB9646167.1"/>
    <property type="molecule type" value="Genomic_DNA"/>
</dbReference>